<comment type="caution">
    <text evidence="8">The sequence shown here is derived from an EMBL/GenBank/DDBJ whole genome shotgun (WGS) entry which is preliminary data.</text>
</comment>
<keyword evidence="5" id="KW-0966">Cell projection</keyword>
<dbReference type="PANTHER" id="PTHR12086">
    <property type="entry name" value="EF-HAND DOMAIN C-TERMINAL CONTAINING PROTEIN"/>
    <property type="match status" value="1"/>
</dbReference>
<dbReference type="GO" id="GO:0010975">
    <property type="term" value="P:regulation of neuron projection development"/>
    <property type="evidence" value="ECO:0007669"/>
    <property type="project" value="TreeGrafter"/>
</dbReference>
<keyword evidence="9" id="KW-1185">Reference proteome</keyword>
<evidence type="ECO:0000256" key="6">
    <source>
        <dbReference type="SAM" id="MobiDB-lite"/>
    </source>
</evidence>
<dbReference type="SMART" id="SM00676">
    <property type="entry name" value="DM10"/>
    <property type="match status" value="1"/>
</dbReference>
<feature type="region of interest" description="Disordered" evidence="6">
    <location>
        <begin position="231"/>
        <end position="261"/>
    </location>
</feature>
<dbReference type="Proteomes" id="UP001221898">
    <property type="component" value="Unassembled WGS sequence"/>
</dbReference>
<name>A0AAD7VZB3_9TELE</name>
<evidence type="ECO:0000256" key="4">
    <source>
        <dbReference type="ARBA" id="ARBA00023212"/>
    </source>
</evidence>
<evidence type="ECO:0000313" key="9">
    <source>
        <dbReference type="Proteomes" id="UP001221898"/>
    </source>
</evidence>
<dbReference type="PROSITE" id="PS51336">
    <property type="entry name" value="DM10"/>
    <property type="match status" value="2"/>
</dbReference>
<evidence type="ECO:0000259" key="7">
    <source>
        <dbReference type="PROSITE" id="PS51336"/>
    </source>
</evidence>
<evidence type="ECO:0000256" key="5">
    <source>
        <dbReference type="ARBA" id="ARBA00023273"/>
    </source>
</evidence>
<evidence type="ECO:0000313" key="8">
    <source>
        <dbReference type="EMBL" id="KAJ8362254.1"/>
    </source>
</evidence>
<feature type="domain" description="DM10" evidence="7">
    <location>
        <begin position="1"/>
        <end position="35"/>
    </location>
</feature>
<dbReference type="Gene3D" id="2.30.29.170">
    <property type="match status" value="1"/>
</dbReference>
<keyword evidence="2" id="KW-0963">Cytoplasm</keyword>
<dbReference type="GO" id="GO:0005874">
    <property type="term" value="C:microtubule"/>
    <property type="evidence" value="ECO:0007669"/>
    <property type="project" value="TreeGrafter"/>
</dbReference>
<reference evidence="8" key="1">
    <citation type="journal article" date="2023" name="Science">
        <title>Genome structures resolve the early diversification of teleost fishes.</title>
        <authorList>
            <person name="Parey E."/>
            <person name="Louis A."/>
            <person name="Montfort J."/>
            <person name="Bouchez O."/>
            <person name="Roques C."/>
            <person name="Iampietro C."/>
            <person name="Lluch J."/>
            <person name="Castinel A."/>
            <person name="Donnadieu C."/>
            <person name="Desvignes T."/>
            <person name="Floi Bucao C."/>
            <person name="Jouanno E."/>
            <person name="Wen M."/>
            <person name="Mejri S."/>
            <person name="Dirks R."/>
            <person name="Jansen H."/>
            <person name="Henkel C."/>
            <person name="Chen W.J."/>
            <person name="Zahm M."/>
            <person name="Cabau C."/>
            <person name="Klopp C."/>
            <person name="Thompson A.W."/>
            <person name="Robinson-Rechavi M."/>
            <person name="Braasch I."/>
            <person name="Lecointre G."/>
            <person name="Bobe J."/>
            <person name="Postlethwait J.H."/>
            <person name="Berthelot C."/>
            <person name="Roest Crollius H."/>
            <person name="Guiguen Y."/>
        </authorList>
    </citation>
    <scope>NUCLEOTIDE SEQUENCE</scope>
    <source>
        <strain evidence="8">NC1722</strain>
    </source>
</reference>
<organism evidence="8 9">
    <name type="scientific">Aldrovandia affinis</name>
    <dbReference type="NCBI Taxonomy" id="143900"/>
    <lineage>
        <taxon>Eukaryota</taxon>
        <taxon>Metazoa</taxon>
        <taxon>Chordata</taxon>
        <taxon>Craniata</taxon>
        <taxon>Vertebrata</taxon>
        <taxon>Euteleostomi</taxon>
        <taxon>Actinopterygii</taxon>
        <taxon>Neopterygii</taxon>
        <taxon>Teleostei</taxon>
        <taxon>Notacanthiformes</taxon>
        <taxon>Halosauridae</taxon>
        <taxon>Aldrovandia</taxon>
    </lineage>
</organism>
<comment type="subcellular location">
    <subcellularLocation>
        <location evidence="1">Cytoplasm</location>
        <location evidence="1">Cytoskeleton</location>
        <location evidence="1">Cilium axoneme</location>
    </subcellularLocation>
</comment>
<dbReference type="InterPro" id="IPR006602">
    <property type="entry name" value="DM10_dom"/>
</dbReference>
<dbReference type="AlphaFoldDB" id="A0AAD7VZB3"/>
<dbReference type="Pfam" id="PF06565">
    <property type="entry name" value="DM10_dom"/>
    <property type="match status" value="1"/>
</dbReference>
<protein>
    <recommendedName>
        <fullName evidence="7">DM10 domain-containing protein</fullName>
    </recommendedName>
</protein>
<keyword evidence="4" id="KW-0206">Cytoskeleton</keyword>
<dbReference type="EMBL" id="JAINUG010000715">
    <property type="protein sequence ID" value="KAJ8362254.1"/>
    <property type="molecule type" value="Genomic_DNA"/>
</dbReference>
<sequence>MLPGFSPNKNVVLFSRTFTLTDCDAFTSGFLRDKGVCVNAPVSTPRDPYSDLRKEMEQSIRPRRPYERQDTLRQFLDHDRSVLRFFCRWDEPGRGRGRAARLTLHYFLADDTVEICEVLCRNSGRDVVPKFLNRSKLSKAPVPRLQLGEASARIVLNVFGPKGNRRHYLLDNLRTGTPSEEYYMDCDLTLGAVINVWGRNVLLCDCDNFTKGFYHSKYGIGERRCSETKPFITGGLPPGGPQSRPGPQAPQEGAPYNGFGSEEDSLCSCKGLVLKAPAKDFKKLMEKDRQGLVSNVL</sequence>
<keyword evidence="3" id="KW-0677">Repeat</keyword>
<gene>
    <name evidence="8" type="ORF">AAFF_G00386770</name>
</gene>
<accession>A0AAD7VZB3</accession>
<dbReference type="InterPro" id="IPR040193">
    <property type="entry name" value="EFHC1/EFHC2/EFHB"/>
</dbReference>
<feature type="domain" description="DM10" evidence="7">
    <location>
        <begin position="79"/>
        <end position="218"/>
    </location>
</feature>
<evidence type="ECO:0000256" key="2">
    <source>
        <dbReference type="ARBA" id="ARBA00022490"/>
    </source>
</evidence>
<evidence type="ECO:0000256" key="3">
    <source>
        <dbReference type="ARBA" id="ARBA00022737"/>
    </source>
</evidence>
<dbReference type="GO" id="GO:0005930">
    <property type="term" value="C:axoneme"/>
    <property type="evidence" value="ECO:0007669"/>
    <property type="project" value="UniProtKB-SubCell"/>
</dbReference>
<feature type="compositionally biased region" description="Low complexity" evidence="6">
    <location>
        <begin position="241"/>
        <end position="251"/>
    </location>
</feature>
<proteinExistence type="predicted"/>
<dbReference type="PANTHER" id="PTHR12086:SF11">
    <property type="entry name" value="EF-HAND DOMAIN-CONTAINING FAMILY MEMBER C2"/>
    <property type="match status" value="1"/>
</dbReference>
<evidence type="ECO:0000256" key="1">
    <source>
        <dbReference type="ARBA" id="ARBA00004430"/>
    </source>
</evidence>